<dbReference type="EMBL" id="VSSQ01021174">
    <property type="protein sequence ID" value="MPM66580.1"/>
    <property type="molecule type" value="Genomic_DNA"/>
</dbReference>
<evidence type="ECO:0000313" key="1">
    <source>
        <dbReference type="EMBL" id="MPM66580.1"/>
    </source>
</evidence>
<name>A0A645BM74_9ZZZZ</name>
<gene>
    <name evidence="1" type="ORF">SDC9_113490</name>
</gene>
<reference evidence="1" key="1">
    <citation type="submission" date="2019-08" db="EMBL/GenBank/DDBJ databases">
        <authorList>
            <person name="Kucharzyk K."/>
            <person name="Murdoch R.W."/>
            <person name="Higgins S."/>
            <person name="Loffler F."/>
        </authorList>
    </citation>
    <scope>NUCLEOTIDE SEQUENCE</scope>
</reference>
<protein>
    <submittedName>
        <fullName evidence="1">Uncharacterized protein</fullName>
    </submittedName>
</protein>
<organism evidence="1">
    <name type="scientific">bioreactor metagenome</name>
    <dbReference type="NCBI Taxonomy" id="1076179"/>
    <lineage>
        <taxon>unclassified sequences</taxon>
        <taxon>metagenomes</taxon>
        <taxon>ecological metagenomes</taxon>
    </lineage>
</organism>
<accession>A0A645BM74</accession>
<dbReference type="AlphaFoldDB" id="A0A645BM74"/>
<sequence>MHIGMGNLQRPQLGSVVEHLRIFDLAAQTGQQNPPVGPGEEMRIERPCRRIPGVTAILRLREFFRRAGAAVNRTTVPRHPPGHALKAICAVVRESAACVRPHIEQQIAAPGDMADQHFENFAGTFAAAVVAGVAPGAAAKDLTALPRQRIALGVAHAFARNRLFRRVEVGKSRQPVDQNVRLKPPDQRIQSGGVPDLFRFRIGAVKPQQIDRSILGQQLPHLIVEILRVGREVASGGMPAQGMARIDHIIRVMPVGQRIVDADFQPFRPEGVDNPPQQVAPAAGRGGGLVIGELRIPQTEAVMVLGGDHHVFHARGAGQLRPCGRIEKIGLEILDIFAVILVAEFLVRLLPFAARSERVDSPVEKEAEPGLMEPIGICLRDNHESIFFLSFIVFRVADSGAKRSIALRAAHRYD</sequence>
<proteinExistence type="predicted"/>
<comment type="caution">
    <text evidence="1">The sequence shown here is derived from an EMBL/GenBank/DDBJ whole genome shotgun (WGS) entry which is preliminary data.</text>
</comment>